<gene>
    <name evidence="2" type="ORF">NATSA_04075</name>
</gene>
<keyword evidence="1" id="KW-1133">Transmembrane helix</keyword>
<dbReference type="RefSeq" id="WP_210510641.1">
    <property type="nucleotide sequence ID" value="NZ_JAFIDN010000002.1"/>
</dbReference>
<dbReference type="EMBL" id="JAFIDN010000002">
    <property type="protein sequence ID" value="MBP3191836.1"/>
    <property type="molecule type" value="Genomic_DNA"/>
</dbReference>
<organism evidence="2 3">
    <name type="scientific">Natronogracilivirga saccharolytica</name>
    <dbReference type="NCBI Taxonomy" id="2812953"/>
    <lineage>
        <taxon>Bacteria</taxon>
        <taxon>Pseudomonadati</taxon>
        <taxon>Balneolota</taxon>
        <taxon>Balneolia</taxon>
        <taxon>Balneolales</taxon>
        <taxon>Cyclonatronaceae</taxon>
        <taxon>Natronogracilivirga</taxon>
    </lineage>
</organism>
<dbReference type="PANTHER" id="PTHR31876:SF26">
    <property type="entry name" value="PROTEIN LIKE COV 2"/>
    <property type="match status" value="1"/>
</dbReference>
<sequence length="226" mass="25575">MFEQKRSRKKSIQPFSGEDNTQDFFKKVRQSFLRGLAILIPALITIWVLQFLFSAIDGIASPFYRYIGLDIPALGFITAIIIIFLVGYFSRNLVVKFTIHVMERIFLNIPLAKSVYSGARELINAFSPEQKGRTFQEVCMIEYPRKGTYSIGFVTNEMSFRESETRTRSLTNVYIPLPPNPTTGMLTLVPTEDVIPLNISVEQGMKLILSAGIVSPEDFGRSVETD</sequence>
<feature type="transmembrane region" description="Helical" evidence="1">
    <location>
        <begin position="32"/>
        <end position="53"/>
    </location>
</feature>
<evidence type="ECO:0000313" key="2">
    <source>
        <dbReference type="EMBL" id="MBP3191836.1"/>
    </source>
</evidence>
<comment type="caution">
    <text evidence="2">The sequence shown here is derived from an EMBL/GenBank/DDBJ whole genome shotgun (WGS) entry which is preliminary data.</text>
</comment>
<feature type="transmembrane region" description="Helical" evidence="1">
    <location>
        <begin position="73"/>
        <end position="94"/>
    </location>
</feature>
<dbReference type="PANTHER" id="PTHR31876">
    <property type="entry name" value="COV-LIKE PROTEIN 1"/>
    <property type="match status" value="1"/>
</dbReference>
<keyword evidence="3" id="KW-1185">Reference proteome</keyword>
<proteinExistence type="predicted"/>
<keyword evidence="1" id="KW-0812">Transmembrane</keyword>
<reference evidence="2" key="1">
    <citation type="submission" date="2021-02" db="EMBL/GenBank/DDBJ databases">
        <title>Natronogracilivirga saccharolytica gen. nov. sp. nov. a new anaerobic, haloalkiliphilic carbohydrate-fermenting bacterium from soda lake and proposing of Cyclonatronumiaceae fam. nov. in the phylum Balneolaeota.</title>
        <authorList>
            <person name="Zhilina T.N."/>
            <person name="Sorokin D.Y."/>
            <person name="Zavarzina D.G."/>
            <person name="Toshchakov S.V."/>
            <person name="Kublanov I.V."/>
        </authorList>
    </citation>
    <scope>NUCLEOTIDE SEQUENCE</scope>
    <source>
        <strain evidence="2">Z-1702</strain>
    </source>
</reference>
<dbReference type="AlphaFoldDB" id="A0A8J7UUU4"/>
<protein>
    <submittedName>
        <fullName evidence="2">DUF502 domain-containing protein</fullName>
    </submittedName>
</protein>
<dbReference type="Proteomes" id="UP000673975">
    <property type="component" value="Unassembled WGS sequence"/>
</dbReference>
<name>A0A8J7UUU4_9BACT</name>
<evidence type="ECO:0000313" key="3">
    <source>
        <dbReference type="Proteomes" id="UP000673975"/>
    </source>
</evidence>
<dbReference type="InterPro" id="IPR007462">
    <property type="entry name" value="COV1-like"/>
</dbReference>
<dbReference type="Pfam" id="PF04367">
    <property type="entry name" value="DUF502"/>
    <property type="match status" value="1"/>
</dbReference>
<accession>A0A8J7UUU4</accession>
<evidence type="ECO:0000256" key="1">
    <source>
        <dbReference type="SAM" id="Phobius"/>
    </source>
</evidence>
<keyword evidence="1" id="KW-0472">Membrane</keyword>